<dbReference type="InterPro" id="IPR000595">
    <property type="entry name" value="cNMP-bd_dom"/>
</dbReference>
<dbReference type="PRINTS" id="PR00103">
    <property type="entry name" value="CAMPKINASE"/>
</dbReference>
<proteinExistence type="predicted"/>
<dbReference type="AlphaFoldDB" id="X6NCV1"/>
<evidence type="ECO:0000259" key="1">
    <source>
        <dbReference type="PROSITE" id="PS50042"/>
    </source>
</evidence>
<dbReference type="EMBL" id="ASPP01009405">
    <property type="protein sequence ID" value="ETO24150.1"/>
    <property type="molecule type" value="Genomic_DNA"/>
</dbReference>
<protein>
    <submittedName>
        <fullName evidence="2">cAMP-dependent protein kinase regulatory subunit</fullName>
    </submittedName>
</protein>
<dbReference type="GO" id="GO:0004862">
    <property type="term" value="F:cAMP-dependent protein kinase inhibitor activity"/>
    <property type="evidence" value="ECO:0007669"/>
    <property type="project" value="TreeGrafter"/>
</dbReference>
<dbReference type="GO" id="GO:0005952">
    <property type="term" value="C:cAMP-dependent protein kinase complex"/>
    <property type="evidence" value="ECO:0007669"/>
    <property type="project" value="InterPro"/>
</dbReference>
<dbReference type="SUPFAM" id="SSF51206">
    <property type="entry name" value="cAMP-binding domain-like"/>
    <property type="match status" value="1"/>
</dbReference>
<feature type="non-terminal residue" evidence="2">
    <location>
        <position position="1"/>
    </location>
</feature>
<dbReference type="GO" id="GO:0034236">
    <property type="term" value="F:protein kinase A catalytic subunit binding"/>
    <property type="evidence" value="ECO:0007669"/>
    <property type="project" value="TreeGrafter"/>
</dbReference>
<dbReference type="InterPro" id="IPR014710">
    <property type="entry name" value="RmlC-like_jellyroll"/>
</dbReference>
<dbReference type="GO" id="GO:0030552">
    <property type="term" value="F:cAMP binding"/>
    <property type="evidence" value="ECO:0007669"/>
    <property type="project" value="TreeGrafter"/>
</dbReference>
<dbReference type="PANTHER" id="PTHR11635">
    <property type="entry name" value="CAMP-DEPENDENT PROTEIN KINASE REGULATORY CHAIN"/>
    <property type="match status" value="1"/>
</dbReference>
<accession>X6NCV1</accession>
<dbReference type="PROSITE" id="PS00888">
    <property type="entry name" value="CNMP_BINDING_1"/>
    <property type="match status" value="1"/>
</dbReference>
<dbReference type="CDD" id="cd00038">
    <property type="entry name" value="CAP_ED"/>
    <property type="match status" value="1"/>
</dbReference>
<gene>
    <name evidence="2" type="ORF">RFI_13005</name>
</gene>
<evidence type="ECO:0000313" key="3">
    <source>
        <dbReference type="Proteomes" id="UP000023152"/>
    </source>
</evidence>
<dbReference type="PROSITE" id="PS50042">
    <property type="entry name" value="CNMP_BINDING_3"/>
    <property type="match status" value="1"/>
</dbReference>
<comment type="caution">
    <text evidence="2">The sequence shown here is derived from an EMBL/GenBank/DDBJ whole genome shotgun (WGS) entry which is preliminary data.</text>
</comment>
<dbReference type="Proteomes" id="UP000023152">
    <property type="component" value="Unassembled WGS sequence"/>
</dbReference>
<dbReference type="PROSITE" id="PS00889">
    <property type="entry name" value="CNMP_BINDING_2"/>
    <property type="match status" value="1"/>
</dbReference>
<dbReference type="SMART" id="SM00100">
    <property type="entry name" value="cNMP"/>
    <property type="match status" value="1"/>
</dbReference>
<sequence>NALRTNHLFSSADDEQRERMLTKLVHLMKPAKVEPGEILIKQGEVGDAFYLVEKGKFEIYVTEEDGLEIQVGEAGPQDGVGEYALMYHTPRTATLKAVEPSVVWGLEAADFHDIRQKMAQWNVERFLQREKFLRKIPLFCKQCVLIAIFYSYNRH</sequence>
<dbReference type="InterPro" id="IPR018490">
    <property type="entry name" value="cNMP-bd_dom_sf"/>
</dbReference>
<dbReference type="Gene3D" id="2.60.120.10">
    <property type="entry name" value="Jelly Rolls"/>
    <property type="match status" value="1"/>
</dbReference>
<organism evidence="2 3">
    <name type="scientific">Reticulomyxa filosa</name>
    <dbReference type="NCBI Taxonomy" id="46433"/>
    <lineage>
        <taxon>Eukaryota</taxon>
        <taxon>Sar</taxon>
        <taxon>Rhizaria</taxon>
        <taxon>Retaria</taxon>
        <taxon>Foraminifera</taxon>
        <taxon>Monothalamids</taxon>
        <taxon>Reticulomyxidae</taxon>
        <taxon>Reticulomyxa</taxon>
    </lineage>
</organism>
<dbReference type="PANTHER" id="PTHR11635:SF152">
    <property type="entry name" value="CAMP-DEPENDENT PROTEIN KINASE TYPE I REGULATORY SUBUNIT-RELATED"/>
    <property type="match status" value="1"/>
</dbReference>
<dbReference type="Pfam" id="PF00027">
    <property type="entry name" value="cNMP_binding"/>
    <property type="match status" value="1"/>
</dbReference>
<feature type="domain" description="Cyclic nucleotide-binding" evidence="1">
    <location>
        <begin position="8"/>
        <end position="114"/>
    </location>
</feature>
<dbReference type="InterPro" id="IPR018488">
    <property type="entry name" value="cNMP-bd_CS"/>
</dbReference>
<dbReference type="GO" id="GO:0005829">
    <property type="term" value="C:cytosol"/>
    <property type="evidence" value="ECO:0007669"/>
    <property type="project" value="TreeGrafter"/>
</dbReference>
<reference evidence="2 3" key="1">
    <citation type="journal article" date="2013" name="Curr. Biol.">
        <title>The Genome of the Foraminiferan Reticulomyxa filosa.</title>
        <authorList>
            <person name="Glockner G."/>
            <person name="Hulsmann N."/>
            <person name="Schleicher M."/>
            <person name="Noegel A.A."/>
            <person name="Eichinger L."/>
            <person name="Gallinger C."/>
            <person name="Pawlowski J."/>
            <person name="Sierra R."/>
            <person name="Euteneuer U."/>
            <person name="Pillet L."/>
            <person name="Moustafa A."/>
            <person name="Platzer M."/>
            <person name="Groth M."/>
            <person name="Szafranski K."/>
            <person name="Schliwa M."/>
        </authorList>
    </citation>
    <scope>NUCLEOTIDE SEQUENCE [LARGE SCALE GENOMIC DNA]</scope>
</reference>
<keyword evidence="3" id="KW-1185">Reference proteome</keyword>
<evidence type="ECO:0000313" key="2">
    <source>
        <dbReference type="EMBL" id="ETO24150.1"/>
    </source>
</evidence>
<dbReference type="OrthoDB" id="417078at2759"/>
<name>X6NCV1_RETFI</name>
<dbReference type="InterPro" id="IPR050503">
    <property type="entry name" value="cAMP-dep_PK_reg_su-like"/>
</dbReference>